<keyword evidence="8" id="KW-0539">Nucleus</keyword>
<organism evidence="12 13">
    <name type="scientific">Mugilogobius chulae</name>
    <name type="common">yellowstripe goby</name>
    <dbReference type="NCBI Taxonomy" id="88201"/>
    <lineage>
        <taxon>Eukaryota</taxon>
        <taxon>Metazoa</taxon>
        <taxon>Chordata</taxon>
        <taxon>Craniata</taxon>
        <taxon>Vertebrata</taxon>
        <taxon>Euteleostomi</taxon>
        <taxon>Actinopterygii</taxon>
        <taxon>Neopterygii</taxon>
        <taxon>Teleostei</taxon>
        <taxon>Neoteleostei</taxon>
        <taxon>Acanthomorphata</taxon>
        <taxon>Gobiaria</taxon>
        <taxon>Gobiiformes</taxon>
        <taxon>Gobioidei</taxon>
        <taxon>Gobiidae</taxon>
        <taxon>Gobionellinae</taxon>
        <taxon>Mugilogobius</taxon>
    </lineage>
</organism>
<name>A0AAW0PJJ1_9GOBI</name>
<evidence type="ECO:0000313" key="12">
    <source>
        <dbReference type="EMBL" id="KAK7926288.1"/>
    </source>
</evidence>
<accession>A0AAW0PJJ1</accession>
<keyword evidence="3" id="KW-0677">Repeat</keyword>
<feature type="domain" description="C2H2-type" evidence="11">
    <location>
        <begin position="495"/>
        <end position="522"/>
    </location>
</feature>
<gene>
    <name evidence="12" type="ORF">WMY93_008598</name>
</gene>
<dbReference type="PROSITE" id="PS00028">
    <property type="entry name" value="ZINC_FINGER_C2H2_1"/>
    <property type="match status" value="12"/>
</dbReference>
<keyword evidence="4 9" id="KW-0863">Zinc-finger</keyword>
<dbReference type="Proteomes" id="UP001460270">
    <property type="component" value="Unassembled WGS sequence"/>
</dbReference>
<feature type="domain" description="C2H2-type" evidence="11">
    <location>
        <begin position="725"/>
        <end position="752"/>
    </location>
</feature>
<feature type="domain" description="C2H2-type" evidence="11">
    <location>
        <begin position="523"/>
        <end position="551"/>
    </location>
</feature>
<feature type="compositionally biased region" description="Acidic residues" evidence="10">
    <location>
        <begin position="406"/>
        <end position="434"/>
    </location>
</feature>
<evidence type="ECO:0000259" key="11">
    <source>
        <dbReference type="PROSITE" id="PS50157"/>
    </source>
</evidence>
<feature type="domain" description="C2H2-type" evidence="11">
    <location>
        <begin position="469"/>
        <end position="496"/>
    </location>
</feature>
<dbReference type="PANTHER" id="PTHR47772:SF12">
    <property type="entry name" value="RB-ASSOCIATED KRAB ZINC FINGER-RELATED"/>
    <property type="match status" value="1"/>
</dbReference>
<evidence type="ECO:0000256" key="6">
    <source>
        <dbReference type="ARBA" id="ARBA00023015"/>
    </source>
</evidence>
<proteinExistence type="predicted"/>
<dbReference type="Gene3D" id="3.30.160.60">
    <property type="entry name" value="Classic Zinc Finger"/>
    <property type="match status" value="9"/>
</dbReference>
<dbReference type="FunFam" id="3.30.160.60:FF:002343">
    <property type="entry name" value="Zinc finger protein 33A"/>
    <property type="match status" value="1"/>
</dbReference>
<evidence type="ECO:0000256" key="4">
    <source>
        <dbReference type="ARBA" id="ARBA00022771"/>
    </source>
</evidence>
<feature type="region of interest" description="Disordered" evidence="10">
    <location>
        <begin position="1"/>
        <end position="30"/>
    </location>
</feature>
<feature type="domain" description="C2H2-type" evidence="11">
    <location>
        <begin position="635"/>
        <end position="662"/>
    </location>
</feature>
<dbReference type="Pfam" id="PF00096">
    <property type="entry name" value="zf-C2H2"/>
    <property type="match status" value="5"/>
</dbReference>
<feature type="domain" description="C2H2-type" evidence="11">
    <location>
        <begin position="279"/>
        <end position="301"/>
    </location>
</feature>
<sequence length="820" mass="92299">MAHGWNPLEKYSSLPPNRGTPVSEMNHSYPAGGYTGQDGYAGHDGFASASTPLGVSATNTSYCFSSNVVNVNSNWCPEIGNYQKPTQEMEWQPDFFVDKKTSEGGSPAIKAIKIEEACAAQKTLASDNTGGNYDAVNEDHKIIAMFDSKVSEVDNLNLEAEKEIWTESKVKCEDQSNKPSNDEQNDIFKKCRKQVADSDDPVEEDVPLRANIEMVLADSPAEDSPEEDMEDSEPQTKSSVEKKTVVYQCSECDQSFTDGLMLISHLEDHGREEQEKRLNKCSKCGKIFSTQGRLEKHMKVHESGMFVCNECSTEVPSKADLELHKKQCHDPSYFYSCRLCKHRFKTKASLCDHCTKEHPNDIFSCSLCDRNYTLKASLVRHMNRSHGQEQKDETVKSLSTQSTSESECDDNDNDNDNDNDDDNNDNNDDSDSNDSDSAPYFPCHVCGKTFTTSQSLEDHQRCHLGEKPFECAECGQCFFQAAQLQQHERKHNSEFQCRVCGRGFVSLFALRKHKHTSGKKRPFRCKKCDLFFTSPAQLAEHKISIHKEENFPCDICNRAFPSKSSRAEHRKIHLPKTSGIGVSDKTAVVAEKKPASLPLSPANEFKYRCGVCCERFRNPEELSEHGCLAGAERQYSCMDCDKHFLHSSHLKKHLSTHKQSSLSKYLCNHCNNSFSSSHDFLNHLRNHDETLRYGQQGFLCPVCHQCFASPAELVFHFPTHPSEAFECKICNKTFLTASKLKEHEVCHTNDTNSKKCGQSCSGTNHDCSQKHLDSSFGDDDEIDVTGRNCWLRGFIADPAAEVDHLRSIAFDDLIYSPCEL</sequence>
<dbReference type="InterPro" id="IPR050636">
    <property type="entry name" value="C2H2-ZF_domain-containing"/>
</dbReference>
<evidence type="ECO:0000256" key="9">
    <source>
        <dbReference type="PROSITE-ProRule" id="PRU00042"/>
    </source>
</evidence>
<feature type="domain" description="C2H2-type" evidence="11">
    <location>
        <begin position="247"/>
        <end position="274"/>
    </location>
</feature>
<protein>
    <recommendedName>
        <fullName evidence="11">C2H2-type domain-containing protein</fullName>
    </recommendedName>
</protein>
<keyword evidence="5" id="KW-0862">Zinc</keyword>
<evidence type="ECO:0000256" key="10">
    <source>
        <dbReference type="SAM" id="MobiDB-lite"/>
    </source>
</evidence>
<dbReference type="PANTHER" id="PTHR47772">
    <property type="entry name" value="ZINC FINGER PROTEIN 200"/>
    <property type="match status" value="1"/>
</dbReference>
<evidence type="ECO:0000313" key="13">
    <source>
        <dbReference type="Proteomes" id="UP001460270"/>
    </source>
</evidence>
<feature type="domain" description="C2H2-type" evidence="11">
    <location>
        <begin position="698"/>
        <end position="725"/>
    </location>
</feature>
<evidence type="ECO:0000256" key="5">
    <source>
        <dbReference type="ARBA" id="ARBA00022833"/>
    </source>
</evidence>
<evidence type="ECO:0000256" key="7">
    <source>
        <dbReference type="ARBA" id="ARBA00023163"/>
    </source>
</evidence>
<evidence type="ECO:0000256" key="3">
    <source>
        <dbReference type="ARBA" id="ARBA00022737"/>
    </source>
</evidence>
<evidence type="ECO:0000256" key="2">
    <source>
        <dbReference type="ARBA" id="ARBA00022723"/>
    </source>
</evidence>
<comment type="subcellular location">
    <subcellularLocation>
        <location evidence="1">Nucleus</location>
    </subcellularLocation>
</comment>
<feature type="domain" description="C2H2-type" evidence="11">
    <location>
        <begin position="363"/>
        <end position="391"/>
    </location>
</feature>
<keyword evidence="7" id="KW-0804">Transcription</keyword>
<feature type="domain" description="C2H2-type" evidence="11">
    <location>
        <begin position="441"/>
        <end position="468"/>
    </location>
</feature>
<dbReference type="InterPro" id="IPR036236">
    <property type="entry name" value="Znf_C2H2_sf"/>
</dbReference>
<reference evidence="13" key="1">
    <citation type="submission" date="2024-04" db="EMBL/GenBank/DDBJ databases">
        <title>Salinicola lusitanus LLJ914,a marine bacterium isolated from the Okinawa Trough.</title>
        <authorList>
            <person name="Li J."/>
        </authorList>
    </citation>
    <scope>NUCLEOTIDE SEQUENCE [LARGE SCALE GENOMIC DNA]</scope>
</reference>
<feature type="region of interest" description="Disordered" evidence="10">
    <location>
        <begin position="219"/>
        <end position="240"/>
    </location>
</feature>
<keyword evidence="6" id="KW-0805">Transcription regulation</keyword>
<keyword evidence="2" id="KW-0479">Metal-binding</keyword>
<feature type="compositionally biased region" description="Polar residues" evidence="10">
    <location>
        <begin position="396"/>
        <end position="405"/>
    </location>
</feature>
<dbReference type="GO" id="GO:0008270">
    <property type="term" value="F:zinc ion binding"/>
    <property type="evidence" value="ECO:0007669"/>
    <property type="project" value="UniProtKB-KW"/>
</dbReference>
<dbReference type="SMART" id="SM00355">
    <property type="entry name" value="ZnF_C2H2"/>
    <property type="match status" value="14"/>
</dbReference>
<dbReference type="GO" id="GO:0005634">
    <property type="term" value="C:nucleus"/>
    <property type="evidence" value="ECO:0007669"/>
    <property type="project" value="UniProtKB-SubCell"/>
</dbReference>
<dbReference type="Pfam" id="PF13912">
    <property type="entry name" value="zf-C2H2_6"/>
    <property type="match status" value="2"/>
</dbReference>
<comment type="caution">
    <text evidence="12">The sequence shown here is derived from an EMBL/GenBank/DDBJ whole genome shotgun (WGS) entry which is preliminary data.</text>
</comment>
<evidence type="ECO:0000256" key="8">
    <source>
        <dbReference type="ARBA" id="ARBA00023242"/>
    </source>
</evidence>
<feature type="compositionally biased region" description="Acidic residues" evidence="10">
    <location>
        <begin position="220"/>
        <end position="233"/>
    </location>
</feature>
<dbReference type="AlphaFoldDB" id="A0AAW0PJJ1"/>
<feature type="region of interest" description="Disordered" evidence="10">
    <location>
        <begin position="383"/>
        <end position="435"/>
    </location>
</feature>
<dbReference type="SUPFAM" id="SSF57667">
    <property type="entry name" value="beta-beta-alpha zinc fingers"/>
    <property type="match status" value="7"/>
</dbReference>
<feature type="domain" description="C2H2-type" evidence="11">
    <location>
        <begin position="665"/>
        <end position="687"/>
    </location>
</feature>
<dbReference type="PROSITE" id="PS50157">
    <property type="entry name" value="ZINC_FINGER_C2H2_2"/>
    <property type="match status" value="12"/>
</dbReference>
<keyword evidence="13" id="KW-1185">Reference proteome</keyword>
<evidence type="ECO:0000256" key="1">
    <source>
        <dbReference type="ARBA" id="ARBA00004123"/>
    </source>
</evidence>
<feature type="domain" description="C2H2-type" evidence="11">
    <location>
        <begin position="551"/>
        <end position="578"/>
    </location>
</feature>
<feature type="compositionally biased region" description="Basic and acidic residues" evidence="10">
    <location>
        <begin position="386"/>
        <end position="395"/>
    </location>
</feature>
<dbReference type="EMBL" id="JBBPFD010000005">
    <property type="protein sequence ID" value="KAK7926288.1"/>
    <property type="molecule type" value="Genomic_DNA"/>
</dbReference>
<dbReference type="InterPro" id="IPR013087">
    <property type="entry name" value="Znf_C2H2_type"/>
</dbReference>